<keyword evidence="1" id="KW-0472">Membrane</keyword>
<sequence>MSQILGINFREKIKVIVRFVVLVIMMITIFSLFKPYAVKAEENNNRVSFIYEPLINIEDKLYKIKHGLYSLNIMGLVDLLERKGYTSDLIQPVISNESNSNNFIYLIAEKFFTKGIPFLNILQPSGNFFIQSKLNETKVYSGLDLTREQINTGLKDVAVKLKDATAIKFPFLELAKNDVKLPDGIVPDATVSIERILKEIIEGRGNIENNFVYKLNLNSYVFDWPWFKVIDSDGRLVNATTARDHEKMLYYAQEAFNPNSR</sequence>
<comment type="caution">
    <text evidence="2">The sequence shown here is derived from an EMBL/GenBank/DDBJ whole genome shotgun (WGS) entry which is preliminary data.</text>
</comment>
<proteinExistence type="predicted"/>
<dbReference type="GeneID" id="31774075"/>
<dbReference type="EMBL" id="FXXC01000001">
    <property type="protein sequence ID" value="SMR91218.1"/>
    <property type="molecule type" value="Genomic_DNA"/>
</dbReference>
<feature type="transmembrane region" description="Helical" evidence="1">
    <location>
        <begin position="15"/>
        <end position="33"/>
    </location>
</feature>
<evidence type="ECO:0000313" key="2">
    <source>
        <dbReference type="EMBL" id="SMR91218.1"/>
    </source>
</evidence>
<keyword evidence="1" id="KW-0812">Transmembrane</keyword>
<name>A0ABY1S5T0_CALBS</name>
<dbReference type="Proteomes" id="UP000196803">
    <property type="component" value="Unassembled WGS sequence"/>
</dbReference>
<evidence type="ECO:0000313" key="3">
    <source>
        <dbReference type="Proteomes" id="UP000196803"/>
    </source>
</evidence>
<accession>A0ABY1S5T0</accession>
<keyword evidence="3" id="KW-1185">Reference proteome</keyword>
<dbReference type="RefSeq" id="WP_015909016.1">
    <property type="nucleotide sequence ID" value="NZ_FUZJ01000001.1"/>
</dbReference>
<evidence type="ECO:0000256" key="1">
    <source>
        <dbReference type="SAM" id="Phobius"/>
    </source>
</evidence>
<reference evidence="2 3" key="1">
    <citation type="submission" date="2017-05" db="EMBL/GenBank/DDBJ databases">
        <authorList>
            <person name="Varghese N."/>
            <person name="Submissions S."/>
        </authorList>
    </citation>
    <scope>NUCLEOTIDE SEQUENCE [LARGE SCALE GENOMIC DNA]</scope>
    <source>
        <strain evidence="2 3">MACB1020</strain>
    </source>
</reference>
<protein>
    <submittedName>
        <fullName evidence="2">Uncharacterized protein</fullName>
    </submittedName>
</protein>
<organism evidence="2 3">
    <name type="scientific">Caldicellulosiruptor bescii</name>
    <name type="common">Anaerocellum thermophilum</name>
    <dbReference type="NCBI Taxonomy" id="31899"/>
    <lineage>
        <taxon>Bacteria</taxon>
        <taxon>Bacillati</taxon>
        <taxon>Bacillota</taxon>
        <taxon>Bacillota incertae sedis</taxon>
        <taxon>Caldicellulosiruptorales</taxon>
        <taxon>Caldicellulosiruptoraceae</taxon>
        <taxon>Caldicellulosiruptor</taxon>
    </lineage>
</organism>
<keyword evidence="1" id="KW-1133">Transmembrane helix</keyword>
<gene>
    <name evidence="2" type="ORF">SAMN05216240_0312</name>
</gene>